<gene>
    <name evidence="2" type="primary">SHLD1</name>
</gene>
<evidence type="ECO:0000313" key="2">
    <source>
        <dbReference type="RefSeq" id="XP_019797020.1"/>
    </source>
</evidence>
<dbReference type="AlphaFoldDB" id="A0A2U4BUZ4"/>
<dbReference type="PANTHER" id="PTHR36863">
    <property type="entry name" value="SHIELDIN COMPLEX SUBUNIT 1"/>
    <property type="match status" value="1"/>
</dbReference>
<dbReference type="GO" id="GO:0035861">
    <property type="term" value="C:site of double-strand break"/>
    <property type="evidence" value="ECO:0007669"/>
    <property type="project" value="TreeGrafter"/>
</dbReference>
<proteinExistence type="predicted"/>
<dbReference type="GO" id="GO:2001034">
    <property type="term" value="P:positive regulation of double-strand break repair via nonhomologous end joining"/>
    <property type="evidence" value="ECO:0007669"/>
    <property type="project" value="TreeGrafter"/>
</dbReference>
<keyword evidence="1" id="KW-1185">Reference proteome</keyword>
<dbReference type="RefSeq" id="XP_019797020.1">
    <property type="nucleotide sequence ID" value="XM_019941461.2"/>
</dbReference>
<dbReference type="InterPro" id="IPR027821">
    <property type="entry name" value="SHLD1"/>
</dbReference>
<sequence>MSTTACDWVSSNERCLARTMANQEATPGSQSEESNALDLPSAYDIRDYVLQRPSQEANSEAFSSEEAFSIPCSSDTDPALLFHSSTIGGNSGGRFRYSWYSVIFYESTGKHLFKICNSFRSVSHSEIPWDLRQLYRLMFILFRSPSQNTVTGPPDPFSSPR</sequence>
<evidence type="ECO:0000313" key="1">
    <source>
        <dbReference type="Proteomes" id="UP000245320"/>
    </source>
</evidence>
<dbReference type="GeneID" id="101319565"/>
<dbReference type="Proteomes" id="UP000245320">
    <property type="component" value="Chromosome 15"/>
</dbReference>
<name>A0A2U4BUZ4_TURTR</name>
<dbReference type="CTD" id="149840"/>
<protein>
    <submittedName>
        <fullName evidence="2">Shieldin complex subunit 1 isoform X5</fullName>
    </submittedName>
</protein>
<dbReference type="OrthoDB" id="9446682at2759"/>
<dbReference type="GO" id="GO:0045830">
    <property type="term" value="P:positive regulation of isotype switching"/>
    <property type="evidence" value="ECO:0007669"/>
    <property type="project" value="TreeGrafter"/>
</dbReference>
<organism evidence="1 2">
    <name type="scientific">Tursiops truncatus</name>
    <name type="common">Atlantic bottle-nosed dolphin</name>
    <name type="synonym">Delphinus truncatus</name>
    <dbReference type="NCBI Taxonomy" id="9739"/>
    <lineage>
        <taxon>Eukaryota</taxon>
        <taxon>Metazoa</taxon>
        <taxon>Chordata</taxon>
        <taxon>Craniata</taxon>
        <taxon>Vertebrata</taxon>
        <taxon>Euteleostomi</taxon>
        <taxon>Mammalia</taxon>
        <taxon>Eutheria</taxon>
        <taxon>Laurasiatheria</taxon>
        <taxon>Artiodactyla</taxon>
        <taxon>Whippomorpha</taxon>
        <taxon>Cetacea</taxon>
        <taxon>Odontoceti</taxon>
        <taxon>Delphinidae</taxon>
        <taxon>Tursiops</taxon>
    </lineage>
</organism>
<dbReference type="PANTHER" id="PTHR36863:SF1">
    <property type="entry name" value="SHIELDIN COMPLEX SUBUNIT 1"/>
    <property type="match status" value="1"/>
</dbReference>
<accession>A0A2U4BUZ4</accession>
<dbReference type="GO" id="GO:2000042">
    <property type="term" value="P:negative regulation of double-strand break repair via homologous recombination"/>
    <property type="evidence" value="ECO:0007669"/>
    <property type="project" value="TreeGrafter"/>
</dbReference>
<reference evidence="2" key="1">
    <citation type="submission" date="2025-08" db="UniProtKB">
        <authorList>
            <consortium name="RefSeq"/>
        </authorList>
    </citation>
    <scope>IDENTIFICATION</scope>
    <source>
        <tissue evidence="2">Spleen</tissue>
    </source>
</reference>